<dbReference type="PANTHER" id="PTHR10587:SF133">
    <property type="entry name" value="CHITIN DEACETYLASE 1-RELATED"/>
    <property type="match status" value="1"/>
</dbReference>
<reference evidence="7 9" key="2">
    <citation type="submission" date="2023-10" db="EMBL/GenBank/DDBJ databases">
        <title>To unveil natural product biosynthetic capacity in Pseudoalteromonas.</title>
        <authorList>
            <person name="Wang J."/>
        </authorList>
    </citation>
    <scope>NUCLEOTIDE SEQUENCE [LARGE SCALE GENOMIC DNA]</scope>
    <source>
        <strain evidence="7 9">DSM 15914</strain>
    </source>
</reference>
<dbReference type="Gene3D" id="3.20.20.370">
    <property type="entry name" value="Glycoside hydrolase/deacetylase"/>
    <property type="match status" value="1"/>
</dbReference>
<evidence type="ECO:0000313" key="6">
    <source>
        <dbReference type="EMBL" id="NLR19957.1"/>
    </source>
</evidence>
<protein>
    <submittedName>
        <fullName evidence="6">Polysaccharide deacetylase family protein</fullName>
    </submittedName>
</protein>
<gene>
    <name evidence="6" type="ORF">F9Y85_01175</name>
    <name evidence="7" type="ORF">R5H13_12385</name>
</gene>
<feature type="compositionally biased region" description="Low complexity" evidence="3">
    <location>
        <begin position="37"/>
        <end position="54"/>
    </location>
</feature>
<feature type="region of interest" description="Disordered" evidence="3">
    <location>
        <begin position="30"/>
        <end position="78"/>
    </location>
</feature>
<keyword evidence="9" id="KW-1185">Reference proteome</keyword>
<evidence type="ECO:0000313" key="9">
    <source>
        <dbReference type="Proteomes" id="UP001304419"/>
    </source>
</evidence>
<organism evidence="6 8">
    <name type="scientific">Pseudoalteromonas maricaloris</name>
    <dbReference type="NCBI Taxonomy" id="184924"/>
    <lineage>
        <taxon>Bacteria</taxon>
        <taxon>Pseudomonadati</taxon>
        <taxon>Pseudomonadota</taxon>
        <taxon>Gammaproteobacteria</taxon>
        <taxon>Alteromonadales</taxon>
        <taxon>Pseudoalteromonadaceae</taxon>
        <taxon>Pseudoalteromonas</taxon>
    </lineage>
</organism>
<keyword evidence="1" id="KW-0479">Metal-binding</keyword>
<reference evidence="6" key="1">
    <citation type="submission" date="2019-10" db="EMBL/GenBank/DDBJ databases">
        <authorList>
            <person name="Paulsen S."/>
        </authorList>
    </citation>
    <scope>NUCLEOTIDE SEQUENCE</scope>
    <source>
        <strain evidence="6">LMG 19692</strain>
    </source>
</reference>
<dbReference type="RefSeq" id="WP_193521418.1">
    <property type="nucleotide sequence ID" value="NZ_CBCSDF010000003.1"/>
</dbReference>
<feature type="domain" description="NodB homology" evidence="5">
    <location>
        <begin position="215"/>
        <end position="331"/>
    </location>
</feature>
<dbReference type="InterPro" id="IPR011330">
    <property type="entry name" value="Glyco_hydro/deAcase_b/a-brl"/>
</dbReference>
<dbReference type="Proteomes" id="UP000646877">
    <property type="component" value="Unassembled WGS sequence"/>
</dbReference>
<dbReference type="GO" id="GO:0016810">
    <property type="term" value="F:hydrolase activity, acting on carbon-nitrogen (but not peptide) bonds"/>
    <property type="evidence" value="ECO:0007669"/>
    <property type="project" value="InterPro"/>
</dbReference>
<dbReference type="GO" id="GO:0046872">
    <property type="term" value="F:metal ion binding"/>
    <property type="evidence" value="ECO:0007669"/>
    <property type="project" value="UniProtKB-KW"/>
</dbReference>
<dbReference type="GO" id="GO:0016020">
    <property type="term" value="C:membrane"/>
    <property type="evidence" value="ECO:0007669"/>
    <property type="project" value="TreeGrafter"/>
</dbReference>
<feature type="signal peptide" evidence="4">
    <location>
        <begin position="1"/>
        <end position="21"/>
    </location>
</feature>
<dbReference type="EMBL" id="WEIA01000001">
    <property type="protein sequence ID" value="NLR19957.1"/>
    <property type="molecule type" value="Genomic_DNA"/>
</dbReference>
<proteinExistence type="predicted"/>
<feature type="chain" id="PRO_5034203959" evidence="4">
    <location>
        <begin position="22"/>
        <end position="435"/>
    </location>
</feature>
<accession>A0A8I2KNN7</accession>
<dbReference type="GO" id="GO:0005975">
    <property type="term" value="P:carbohydrate metabolic process"/>
    <property type="evidence" value="ECO:0007669"/>
    <property type="project" value="InterPro"/>
</dbReference>
<dbReference type="PROSITE" id="PS51257">
    <property type="entry name" value="PROKAR_LIPOPROTEIN"/>
    <property type="match status" value="1"/>
</dbReference>
<dbReference type="Proteomes" id="UP001304419">
    <property type="component" value="Chromosome 1"/>
</dbReference>
<evidence type="ECO:0000313" key="7">
    <source>
        <dbReference type="EMBL" id="WOX27459.1"/>
    </source>
</evidence>
<dbReference type="AlphaFoldDB" id="A0A8I2KNN7"/>
<sequence>MKYRYSAWIVALLLSVSGCNSDSKTVIELPVEGGQGDNTSTDNNGTNTDNSSDTDNSDKDNSNTDDSDSDNANSNNHVKETKEEVIKRILSAQGADSTTSLALKDFEIAEFGCVTAANLSVIQGYFNTTQDELQLAALKHRLCKVVELFELDSKSLLTPNRLKEVGLRGLFFEDGKLDQWAYDELILAIPESHFEYAALQGAVEDFHHNQSSVWPKQINISFDDGGALNSIHDHLDLFDKYNATFTYYVSHYSTIDHSKVADIENRGHEIGHHGVIHRHAKIYSEENGVQKWIADDITPQLDAMRRDGLTVTSYAYPFGAYTKETDREIKKYFTHVRKFASWSSVIYRGERSDRPITTGLSMDSHRFDLDKIQNAIDTLKGGETLYLATHVIGKTGNEWYITPENLEKVLAYASAKGLKFCHTSECMNFKGNTTN</sequence>
<evidence type="ECO:0000256" key="1">
    <source>
        <dbReference type="ARBA" id="ARBA00022723"/>
    </source>
</evidence>
<evidence type="ECO:0000256" key="4">
    <source>
        <dbReference type="SAM" id="SignalP"/>
    </source>
</evidence>
<dbReference type="SUPFAM" id="SSF88713">
    <property type="entry name" value="Glycoside hydrolase/deacetylase"/>
    <property type="match status" value="1"/>
</dbReference>
<evidence type="ECO:0000313" key="8">
    <source>
        <dbReference type="Proteomes" id="UP000646877"/>
    </source>
</evidence>
<keyword evidence="2" id="KW-0378">Hydrolase</keyword>
<dbReference type="InterPro" id="IPR050248">
    <property type="entry name" value="Polysacc_deacetylase_ArnD"/>
</dbReference>
<evidence type="ECO:0000256" key="2">
    <source>
        <dbReference type="ARBA" id="ARBA00022801"/>
    </source>
</evidence>
<dbReference type="EMBL" id="CP137578">
    <property type="protein sequence ID" value="WOX27459.1"/>
    <property type="molecule type" value="Genomic_DNA"/>
</dbReference>
<dbReference type="InterPro" id="IPR002509">
    <property type="entry name" value="NODB_dom"/>
</dbReference>
<dbReference type="Pfam" id="PF01522">
    <property type="entry name" value="Polysacc_deac_1"/>
    <property type="match status" value="1"/>
</dbReference>
<name>A0A8I2KNN7_9GAMM</name>
<evidence type="ECO:0000259" key="5">
    <source>
        <dbReference type="Pfam" id="PF01522"/>
    </source>
</evidence>
<keyword evidence="4" id="KW-0732">Signal</keyword>
<evidence type="ECO:0000256" key="3">
    <source>
        <dbReference type="SAM" id="MobiDB-lite"/>
    </source>
</evidence>
<dbReference type="PANTHER" id="PTHR10587">
    <property type="entry name" value="GLYCOSYL TRANSFERASE-RELATED"/>
    <property type="match status" value="1"/>
</dbReference>